<comment type="caution">
    <text evidence="2">The sequence shown here is derived from an EMBL/GenBank/DDBJ whole genome shotgun (WGS) entry which is preliminary data.</text>
</comment>
<reference evidence="2" key="1">
    <citation type="submission" date="2022-06" db="EMBL/GenBank/DDBJ databases">
        <title>Sphingomonas sp. nov. isolated from rhizosphere soil of tomato.</title>
        <authorList>
            <person name="Dong H."/>
            <person name="Gao R."/>
        </authorList>
    </citation>
    <scope>NUCLEOTIDE SEQUENCE</scope>
    <source>
        <strain evidence="2">MMSM24</strain>
    </source>
</reference>
<feature type="region of interest" description="Disordered" evidence="1">
    <location>
        <begin position="201"/>
        <end position="225"/>
    </location>
</feature>
<dbReference type="AlphaFoldDB" id="A0AA41ZD00"/>
<proteinExistence type="predicted"/>
<feature type="region of interest" description="Disordered" evidence="1">
    <location>
        <begin position="1"/>
        <end position="23"/>
    </location>
</feature>
<evidence type="ECO:0000313" key="2">
    <source>
        <dbReference type="EMBL" id="MCW6536881.1"/>
    </source>
</evidence>
<evidence type="ECO:0000313" key="3">
    <source>
        <dbReference type="Proteomes" id="UP001165565"/>
    </source>
</evidence>
<evidence type="ECO:0000256" key="1">
    <source>
        <dbReference type="SAM" id="MobiDB-lite"/>
    </source>
</evidence>
<protein>
    <submittedName>
        <fullName evidence="2">Uncharacterized protein</fullName>
    </submittedName>
</protein>
<dbReference type="EMBL" id="JANFAV010000017">
    <property type="protein sequence ID" value="MCW6536881.1"/>
    <property type="molecule type" value="Genomic_DNA"/>
</dbReference>
<dbReference type="Proteomes" id="UP001165565">
    <property type="component" value="Unassembled WGS sequence"/>
</dbReference>
<accession>A0AA41ZD00</accession>
<name>A0AA41ZD00_9SPHN</name>
<keyword evidence="3" id="KW-1185">Reference proteome</keyword>
<sequence length="225" mass="25320">MLEDPSTPDNDPAANKETTEDPRIFCFERPEDLTAFELSVTKLIGRLHEREQSMFVSPRNVLRMNHGRQWVHSARAPEPDTSMHSISTEWLIPFKDIADNDLGLIARSILPVSEDMSRQFAQRMYGVVSAAAESVGNVVDAKIAGSVTASLIEMMSKIELGVDREGNVSMPQIHVGPEAYDKLAKALENMEPEVAAELERLKEEKSQQALQREAERRAKFRRTED</sequence>
<organism evidence="2 3">
    <name type="scientific">Sphingomonas lycopersici</name>
    <dbReference type="NCBI Taxonomy" id="2951807"/>
    <lineage>
        <taxon>Bacteria</taxon>
        <taxon>Pseudomonadati</taxon>
        <taxon>Pseudomonadota</taxon>
        <taxon>Alphaproteobacteria</taxon>
        <taxon>Sphingomonadales</taxon>
        <taxon>Sphingomonadaceae</taxon>
        <taxon>Sphingomonas</taxon>
    </lineage>
</organism>
<gene>
    <name evidence="2" type="ORF">NEE01_19050</name>
</gene>
<dbReference type="RefSeq" id="WP_265270672.1">
    <property type="nucleotide sequence ID" value="NZ_JANFAV010000017.1"/>
</dbReference>